<keyword evidence="3" id="KW-1185">Reference proteome</keyword>
<reference evidence="2 3" key="1">
    <citation type="submission" date="2021-07" db="EMBL/GenBank/DDBJ databases">
        <title>Paenibacillus radiodurans sp. nov., isolated from the southeastern edge of Tengger Desert.</title>
        <authorList>
            <person name="Zhang G."/>
        </authorList>
    </citation>
    <scope>NUCLEOTIDE SEQUENCE [LARGE SCALE GENOMIC DNA]</scope>
    <source>
        <strain evidence="2 3">DT7-4</strain>
    </source>
</reference>
<dbReference type="PANTHER" id="PTHR12110">
    <property type="entry name" value="HYDROXYPYRUVATE ISOMERASE"/>
    <property type="match status" value="1"/>
</dbReference>
<name>A0ABS7DCM9_9BACL</name>
<dbReference type="InterPro" id="IPR050312">
    <property type="entry name" value="IolE/XylAMocC-like"/>
</dbReference>
<comment type="caution">
    <text evidence="2">The sequence shown here is derived from an EMBL/GenBank/DDBJ whole genome shotgun (WGS) entry which is preliminary data.</text>
</comment>
<dbReference type="SUPFAM" id="SSF51658">
    <property type="entry name" value="Xylose isomerase-like"/>
    <property type="match status" value="1"/>
</dbReference>
<dbReference type="InterPro" id="IPR013022">
    <property type="entry name" value="Xyl_isomerase-like_TIM-brl"/>
</dbReference>
<proteinExistence type="predicted"/>
<feature type="domain" description="Xylose isomerase-like TIM barrel" evidence="1">
    <location>
        <begin position="27"/>
        <end position="254"/>
    </location>
</feature>
<evidence type="ECO:0000313" key="3">
    <source>
        <dbReference type="Proteomes" id="UP000812277"/>
    </source>
</evidence>
<dbReference type="PANTHER" id="PTHR12110:SF41">
    <property type="entry name" value="INOSOSE DEHYDRATASE"/>
    <property type="match status" value="1"/>
</dbReference>
<gene>
    <name evidence="2" type="ORF">K0T92_23555</name>
</gene>
<keyword evidence="2" id="KW-0413">Isomerase</keyword>
<dbReference type="Proteomes" id="UP000812277">
    <property type="component" value="Unassembled WGS sequence"/>
</dbReference>
<evidence type="ECO:0000259" key="1">
    <source>
        <dbReference type="Pfam" id="PF01261"/>
    </source>
</evidence>
<dbReference type="InterPro" id="IPR036237">
    <property type="entry name" value="Xyl_isomerase-like_sf"/>
</dbReference>
<sequence length="269" mass="30446">MRVAPIIGLQMYSLRDLAEKDFLGTLHKVKEMGYQAVEFSGYYATPASELKSVLDNIGLKAPSAHVSLHYDDDRSKIKHDITKQIEYAKEIGLEYLITPWAPLPEKPSADDVTYLANILEFVGKQVYEGGLQYGYHNHDFEFKMVDNNKRVIDLLLERIPADYLIAEFDLGWIHMGGQKPVDYLMRYAGRVPLVHFKDFGAGRRDTEIGKGNVDLKGVLQATEEAGVQYIFVEQEQFSSSSVESMKKSLEFFQENGVLQIEHAQKGNGC</sequence>
<dbReference type="EMBL" id="JAHZIJ010000029">
    <property type="protein sequence ID" value="MBW7477695.1"/>
    <property type="molecule type" value="Genomic_DNA"/>
</dbReference>
<dbReference type="Pfam" id="PF01261">
    <property type="entry name" value="AP_endonuc_2"/>
    <property type="match status" value="1"/>
</dbReference>
<evidence type="ECO:0000313" key="2">
    <source>
        <dbReference type="EMBL" id="MBW7477695.1"/>
    </source>
</evidence>
<organism evidence="2 3">
    <name type="scientific">Paenibacillus oenotherae</name>
    <dbReference type="NCBI Taxonomy" id="1435645"/>
    <lineage>
        <taxon>Bacteria</taxon>
        <taxon>Bacillati</taxon>
        <taxon>Bacillota</taxon>
        <taxon>Bacilli</taxon>
        <taxon>Bacillales</taxon>
        <taxon>Paenibacillaceae</taxon>
        <taxon>Paenibacillus</taxon>
    </lineage>
</organism>
<protein>
    <submittedName>
        <fullName evidence="2">Sugar phosphate isomerase/epimerase</fullName>
    </submittedName>
</protein>
<dbReference type="GO" id="GO:0016853">
    <property type="term" value="F:isomerase activity"/>
    <property type="evidence" value="ECO:0007669"/>
    <property type="project" value="UniProtKB-KW"/>
</dbReference>
<dbReference type="Gene3D" id="3.20.20.150">
    <property type="entry name" value="Divalent-metal-dependent TIM barrel enzymes"/>
    <property type="match status" value="1"/>
</dbReference>
<accession>A0ABS7DCM9</accession>